<organism evidence="2 3">
    <name type="scientific">Acinetobacter phage Presley</name>
    <dbReference type="NCBI Taxonomy" id="1406780"/>
    <lineage>
        <taxon>Viruses</taxon>
        <taxon>Duplodnaviria</taxon>
        <taxon>Heunggongvirae</taxon>
        <taxon>Uroviricota</taxon>
        <taxon>Caudoviricetes</taxon>
        <taxon>Schitoviridae</taxon>
        <taxon>Presleyvirus</taxon>
        <taxon>Presleyvirus presley</taxon>
    </lineage>
</organism>
<dbReference type="EMBL" id="KF669658">
    <property type="protein sequence ID" value="AGY48136.1"/>
    <property type="molecule type" value="Genomic_DNA"/>
</dbReference>
<reference evidence="2 3" key="1">
    <citation type="journal article" date="2013" name="Genome Announc.">
        <title>Complete Genome of Acinetobacter baumannii N4-Like Podophage Presley.</title>
        <authorList>
            <person name="Farmer N.G."/>
            <person name="Wood T.L."/>
            <person name="Chamakura K.R."/>
            <person name="Kuty Everett G.F."/>
        </authorList>
    </citation>
    <scope>NUCLEOTIDE SEQUENCE [LARGE SCALE GENOMIC DNA]</scope>
</reference>
<feature type="region of interest" description="Disordered" evidence="1">
    <location>
        <begin position="209"/>
        <end position="254"/>
    </location>
</feature>
<sequence>MGFKLKTAKDVEEAQDTVGGSIPLESNVYPMVLKNAYVHVSDKGAQALNIEIDIDNGKRTQRQSLWVSDAEGKNYYEDSKGKKKHFAGYLLADSLAMLATGGEASIDDLDTEEKIIQVYDSNQGKEVNKKVEAFTDLIGLEFQGGLIKHIKPKSTKVGDEYVDDPVETITINELDKVFSEDGFTTIELIEEAEEPAFIHTWLTRWEGKAKTTKPKDAAKGRSAGAGRSNARTAAAPRGKAAPAASTGKRQFFKR</sequence>
<protein>
    <submittedName>
        <fullName evidence="2">Single stranded DNA-binding protein</fullName>
    </submittedName>
</protein>
<evidence type="ECO:0000313" key="3">
    <source>
        <dbReference type="Proteomes" id="UP000017656"/>
    </source>
</evidence>
<dbReference type="GeneID" id="18504207"/>
<gene>
    <name evidence="2" type="ORF">Presley_69</name>
</gene>
<evidence type="ECO:0000256" key="1">
    <source>
        <dbReference type="SAM" id="MobiDB-lite"/>
    </source>
</evidence>
<evidence type="ECO:0000313" key="2">
    <source>
        <dbReference type="EMBL" id="AGY48136.1"/>
    </source>
</evidence>
<dbReference type="GO" id="GO:0003677">
    <property type="term" value="F:DNA binding"/>
    <property type="evidence" value="ECO:0007669"/>
    <property type="project" value="UniProtKB-KW"/>
</dbReference>
<dbReference type="Proteomes" id="UP000017656">
    <property type="component" value="Segment"/>
</dbReference>
<feature type="compositionally biased region" description="Basic and acidic residues" evidence="1">
    <location>
        <begin position="209"/>
        <end position="219"/>
    </location>
</feature>
<feature type="compositionally biased region" description="Low complexity" evidence="1">
    <location>
        <begin position="220"/>
        <end position="244"/>
    </location>
</feature>
<keyword evidence="2" id="KW-0238">DNA-binding</keyword>
<dbReference type="RefSeq" id="YP_009007637.1">
    <property type="nucleotide sequence ID" value="NC_023581.1"/>
</dbReference>
<dbReference type="KEGG" id="vg:18504207"/>
<name>U5PWK9_9CAUD</name>
<accession>U5PWK9</accession>
<keyword evidence="3" id="KW-1185">Reference proteome</keyword>
<dbReference type="OrthoDB" id="8347at10239"/>
<proteinExistence type="predicted"/>